<organism evidence="2 3">
    <name type="scientific">Morella rubra</name>
    <name type="common">Chinese bayberry</name>
    <dbReference type="NCBI Taxonomy" id="262757"/>
    <lineage>
        <taxon>Eukaryota</taxon>
        <taxon>Viridiplantae</taxon>
        <taxon>Streptophyta</taxon>
        <taxon>Embryophyta</taxon>
        <taxon>Tracheophyta</taxon>
        <taxon>Spermatophyta</taxon>
        <taxon>Magnoliopsida</taxon>
        <taxon>eudicotyledons</taxon>
        <taxon>Gunneridae</taxon>
        <taxon>Pentapetalae</taxon>
        <taxon>rosids</taxon>
        <taxon>fabids</taxon>
        <taxon>Fagales</taxon>
        <taxon>Myricaceae</taxon>
        <taxon>Morella</taxon>
    </lineage>
</organism>
<reference evidence="2 3" key="1">
    <citation type="journal article" date="2019" name="Plant Biotechnol. J.">
        <title>The red bayberry genome and genetic basis of sex determination.</title>
        <authorList>
            <person name="Jia H.M."/>
            <person name="Jia H.J."/>
            <person name="Cai Q.L."/>
            <person name="Wang Y."/>
            <person name="Zhao H.B."/>
            <person name="Yang W.F."/>
            <person name="Wang G.Y."/>
            <person name="Li Y.H."/>
            <person name="Zhan D.L."/>
            <person name="Shen Y.T."/>
            <person name="Niu Q.F."/>
            <person name="Chang L."/>
            <person name="Qiu J."/>
            <person name="Zhao L."/>
            <person name="Xie H.B."/>
            <person name="Fu W.Y."/>
            <person name="Jin J."/>
            <person name="Li X.W."/>
            <person name="Jiao Y."/>
            <person name="Zhou C.C."/>
            <person name="Tu T."/>
            <person name="Chai C.Y."/>
            <person name="Gao J.L."/>
            <person name="Fan L.J."/>
            <person name="van de Weg E."/>
            <person name="Wang J.Y."/>
            <person name="Gao Z.S."/>
        </authorList>
    </citation>
    <scope>NUCLEOTIDE SEQUENCE [LARGE SCALE GENOMIC DNA]</scope>
    <source>
        <tissue evidence="2">Leaves</tissue>
    </source>
</reference>
<evidence type="ECO:0000256" key="1">
    <source>
        <dbReference type="SAM" id="MobiDB-lite"/>
    </source>
</evidence>
<comment type="caution">
    <text evidence="2">The sequence shown here is derived from an EMBL/GenBank/DDBJ whole genome shotgun (WGS) entry which is preliminary data.</text>
</comment>
<keyword evidence="3" id="KW-1185">Reference proteome</keyword>
<sequence>MGSIHISSVKGDKLEDRVTDLATGPPSLQLGNLAKQALRPGLCDRLTNKNGPIQADLNGDLMGPKKKWARGDLGGEKRALMPITNLQSLSPRKKYRVGPLPLREIFEPSLAVFFGPGTNEKVGGEASKRVIQKRKKKIVEGSQRGNFTDGGNPKIQMAGVAGLNLPPTQL</sequence>
<proteinExistence type="predicted"/>
<dbReference type="Proteomes" id="UP000516437">
    <property type="component" value="Chromosome 4"/>
</dbReference>
<name>A0A6A1VR04_9ROSI</name>
<dbReference type="EMBL" id="RXIC02000022">
    <property type="protein sequence ID" value="KAB1215223.1"/>
    <property type="molecule type" value="Genomic_DNA"/>
</dbReference>
<protein>
    <submittedName>
        <fullName evidence="2">Uncharacterized protein</fullName>
    </submittedName>
</protein>
<gene>
    <name evidence="2" type="ORF">CJ030_MR4G018017</name>
</gene>
<feature type="region of interest" description="Disordered" evidence="1">
    <location>
        <begin position="135"/>
        <end position="161"/>
    </location>
</feature>
<accession>A0A6A1VR04</accession>
<evidence type="ECO:0000313" key="2">
    <source>
        <dbReference type="EMBL" id="KAB1215223.1"/>
    </source>
</evidence>
<evidence type="ECO:0000313" key="3">
    <source>
        <dbReference type="Proteomes" id="UP000516437"/>
    </source>
</evidence>
<dbReference type="AlphaFoldDB" id="A0A6A1VR04"/>